<dbReference type="Pfam" id="PF07221">
    <property type="entry name" value="GlcNAc_2-epim"/>
    <property type="match status" value="1"/>
</dbReference>
<keyword evidence="2" id="KW-0413">Isomerase</keyword>
<proteinExistence type="inferred from homology"/>
<dbReference type="STRING" id="1317125.SAMN05444128_3342"/>
<gene>
    <name evidence="3" type="ORF">SAMN05444128_3342</name>
</gene>
<dbReference type="FunFam" id="1.50.10.10:FF:000021">
    <property type="entry name" value="N-acylglucosamine 2-epimerase"/>
    <property type="match status" value="1"/>
</dbReference>
<sequence length="403" mass="46937">MYNLNQTEMTKIDYAALYKSNLLENVVPFWMQHSVDTVNGGFFTCLDRDGRVYDTDKFMWLQCRQVWTFSMLYNALGEQSWLDVARQGAEFLKKNGRDEQQDWYFSLTREGKPLTQAYNIFSDCFATMAFAQLSKATDNAAYAKVAIDTFHKILERKQHPKGKFSKAFPGTRDLQGFSLPMIMCNLVLEVEHLLDPQLVEQTIADGVNTVMKTFYQPELGIILENVDMDGKFSDSFEGRLVNPGHGLEAMWFIMDIAERTNDTALTAQCVEIVLSTLEFGWDKEHGGLFYFLDIKGNPPQQLEWDQKLWWVHIEAMIAALKGYLHTGNEHCWEWFEKLHRYTWEHFVDQEHGEWFGYLNRQGEVLLPLKGGKWKGCFHVPRGLFQLWKTMERVEKSEYSLAKS</sequence>
<evidence type="ECO:0000313" key="4">
    <source>
        <dbReference type="Proteomes" id="UP000187181"/>
    </source>
</evidence>
<dbReference type="Proteomes" id="UP000187181">
    <property type="component" value="Unassembled WGS sequence"/>
</dbReference>
<dbReference type="AlphaFoldDB" id="A0A1R3XQC5"/>
<dbReference type="InterPro" id="IPR008928">
    <property type="entry name" value="6-hairpin_glycosidase_sf"/>
</dbReference>
<reference evidence="4" key="1">
    <citation type="submission" date="2017-01" db="EMBL/GenBank/DDBJ databases">
        <authorList>
            <person name="Varghese N."/>
            <person name="Submissions S."/>
        </authorList>
    </citation>
    <scope>NUCLEOTIDE SEQUENCE [LARGE SCALE GENOMIC DNA]</scope>
    <source>
        <strain evidence="4">LP100</strain>
    </source>
</reference>
<evidence type="ECO:0000256" key="1">
    <source>
        <dbReference type="ARBA" id="ARBA00008558"/>
    </source>
</evidence>
<dbReference type="GO" id="GO:0016853">
    <property type="term" value="F:isomerase activity"/>
    <property type="evidence" value="ECO:0007669"/>
    <property type="project" value="UniProtKB-KW"/>
</dbReference>
<keyword evidence="4" id="KW-1185">Reference proteome</keyword>
<dbReference type="CDD" id="cd00249">
    <property type="entry name" value="AGE"/>
    <property type="match status" value="1"/>
</dbReference>
<dbReference type="GO" id="GO:0005975">
    <property type="term" value="P:carbohydrate metabolic process"/>
    <property type="evidence" value="ECO:0007669"/>
    <property type="project" value="InterPro"/>
</dbReference>
<evidence type="ECO:0000256" key="2">
    <source>
        <dbReference type="ARBA" id="ARBA00023235"/>
    </source>
</evidence>
<accession>A0A1R3XQC5</accession>
<name>A0A1R3XQC5_9BACT</name>
<evidence type="ECO:0000313" key="3">
    <source>
        <dbReference type="EMBL" id="SIT93934.1"/>
    </source>
</evidence>
<dbReference type="SUPFAM" id="SSF48208">
    <property type="entry name" value="Six-hairpin glycosidases"/>
    <property type="match status" value="1"/>
</dbReference>
<dbReference type="InterPro" id="IPR010819">
    <property type="entry name" value="AGE/CE"/>
</dbReference>
<dbReference type="Gene3D" id="1.50.10.10">
    <property type="match status" value="1"/>
</dbReference>
<dbReference type="PANTHER" id="PTHR15108">
    <property type="entry name" value="N-ACYLGLUCOSAMINE-2-EPIMERASE"/>
    <property type="match status" value="1"/>
</dbReference>
<comment type="similarity">
    <text evidence="1">Belongs to the N-acylglucosamine 2-epimerase family.</text>
</comment>
<organism evidence="3 4">
    <name type="scientific">Pontibacter indicus</name>
    <dbReference type="NCBI Taxonomy" id="1317125"/>
    <lineage>
        <taxon>Bacteria</taxon>
        <taxon>Pseudomonadati</taxon>
        <taxon>Bacteroidota</taxon>
        <taxon>Cytophagia</taxon>
        <taxon>Cytophagales</taxon>
        <taxon>Hymenobacteraceae</taxon>
        <taxon>Pontibacter</taxon>
    </lineage>
</organism>
<dbReference type="EMBL" id="FTPP01000003">
    <property type="protein sequence ID" value="SIT93934.1"/>
    <property type="molecule type" value="Genomic_DNA"/>
</dbReference>
<dbReference type="InterPro" id="IPR034116">
    <property type="entry name" value="AGE_dom"/>
</dbReference>
<dbReference type="InterPro" id="IPR012341">
    <property type="entry name" value="6hp_glycosidase-like_sf"/>
</dbReference>
<protein>
    <submittedName>
        <fullName evidence="3">N-acylglucosamine 2-epimerase</fullName>
    </submittedName>
</protein>